<feature type="transmembrane region" description="Helical" evidence="7">
    <location>
        <begin position="529"/>
        <end position="557"/>
    </location>
</feature>
<dbReference type="InParanoid" id="A0A0V0QJ59"/>
<dbReference type="AlphaFoldDB" id="A0A0V0QJ59"/>
<keyword evidence="9" id="KW-1185">Reference proteome</keyword>
<dbReference type="Proteomes" id="UP000054937">
    <property type="component" value="Unassembled WGS sequence"/>
</dbReference>
<evidence type="ECO:0000313" key="9">
    <source>
        <dbReference type="Proteomes" id="UP000054937"/>
    </source>
</evidence>
<evidence type="ECO:0000256" key="1">
    <source>
        <dbReference type="ARBA" id="ARBA00004141"/>
    </source>
</evidence>
<evidence type="ECO:0000256" key="2">
    <source>
        <dbReference type="ARBA" id="ARBA00007168"/>
    </source>
</evidence>
<accession>A0A0V0QJ59</accession>
<name>A0A0V0QJ59_PSEPJ</name>
<dbReference type="InterPro" id="IPR007603">
    <property type="entry name" value="Choline_transptr-like"/>
</dbReference>
<proteinExistence type="inferred from homology"/>
<dbReference type="PANTHER" id="PTHR12385">
    <property type="entry name" value="CHOLINE TRANSPORTER-LIKE (SLC FAMILY 44)"/>
    <property type="match status" value="1"/>
</dbReference>
<sequence length="650" mass="73234">MGDDTNRKEVKGPVDDRGCTDILCFIIFVACFIYMIVLACMGFANGNPLALTSVFDASGKCCGNICDRYPEMEDYKYLFFPVPDKDYLYDYNVCVKDCADQEEDSNMECYGTDDPSLNPNTQTCTDNCPARDPYYYQQQMYFKANGISSDSAKQSSLENTFCTYKTNVLLDRVCFPDAEFFDSLGDYADNVKNSLTSVVDTDALQSYVDSITEGWPIILASVFIAMLCGFVYLLYVRLCVGVIIWCSIIVYHLLIIALAVLCLQKASDYENESPPNTQDADNQKIIAYILFGCLGVSIIILCCLYSKIKLAIGILKTAANYVGDVKSALFVSPVFSLVTAAFWFLWIIGFVYIFSWGDVEKRSGSVFGEVMWADGVEGYIWFYLFMGLWVNAFIQACCQFVLVSCPCIWYFAQPDTDNMHAPVYTSLKRCFRYHLGSLAFGSLLVAIIQMIRIILAYIEQQSKKTGWGDKQPMKCLLKYMQCMAACFERFIKFINKNAYIEIAMQGRNFCSAAKEALRILWNNAGRATIINGIGGIFIFIGEILIAIGCTLICYLILTNVEPYNEYSPFFPCLLIFIISYTIGVLFMSVYGNGIDAIFLCFCHDEENARGRGMEAPEHCPEELRSFFKDKVQPKQDAQAAKLNQVQATNN</sequence>
<feature type="transmembrane region" description="Helical" evidence="7">
    <location>
        <begin position="569"/>
        <end position="590"/>
    </location>
</feature>
<comment type="caution">
    <text evidence="8">The sequence shown here is derived from an EMBL/GenBank/DDBJ whole genome shotgun (WGS) entry which is preliminary data.</text>
</comment>
<keyword evidence="4 7" id="KW-1133">Transmembrane helix</keyword>
<feature type="transmembrane region" description="Helical" evidence="7">
    <location>
        <begin position="286"/>
        <end position="306"/>
    </location>
</feature>
<keyword evidence="5 7" id="KW-0472">Membrane</keyword>
<comment type="function">
    <text evidence="7">Choline transporter.</text>
</comment>
<protein>
    <recommendedName>
        <fullName evidence="7">Choline transporter-like protein</fullName>
    </recommendedName>
</protein>
<evidence type="ECO:0000256" key="7">
    <source>
        <dbReference type="RuleBase" id="RU368066"/>
    </source>
</evidence>
<evidence type="ECO:0000256" key="4">
    <source>
        <dbReference type="ARBA" id="ARBA00022989"/>
    </source>
</evidence>
<feature type="transmembrane region" description="Helical" evidence="7">
    <location>
        <begin position="214"/>
        <end position="235"/>
    </location>
</feature>
<feature type="transmembrane region" description="Helical" evidence="7">
    <location>
        <begin position="433"/>
        <end position="458"/>
    </location>
</feature>
<evidence type="ECO:0000256" key="3">
    <source>
        <dbReference type="ARBA" id="ARBA00022692"/>
    </source>
</evidence>
<gene>
    <name evidence="8" type="ORF">PPERSA_09952</name>
</gene>
<keyword evidence="6" id="KW-0325">Glycoprotein</keyword>
<organism evidence="8 9">
    <name type="scientific">Pseudocohnilembus persalinus</name>
    <name type="common">Ciliate</name>
    <dbReference type="NCBI Taxonomy" id="266149"/>
    <lineage>
        <taxon>Eukaryota</taxon>
        <taxon>Sar</taxon>
        <taxon>Alveolata</taxon>
        <taxon>Ciliophora</taxon>
        <taxon>Intramacronucleata</taxon>
        <taxon>Oligohymenophorea</taxon>
        <taxon>Scuticociliatia</taxon>
        <taxon>Philasterida</taxon>
        <taxon>Pseudocohnilembidae</taxon>
        <taxon>Pseudocohnilembus</taxon>
    </lineage>
</organism>
<reference evidence="8 9" key="1">
    <citation type="journal article" date="2015" name="Sci. Rep.">
        <title>Genome of the facultative scuticociliatosis pathogen Pseudocohnilembus persalinus provides insight into its virulence through horizontal gene transfer.</title>
        <authorList>
            <person name="Xiong J."/>
            <person name="Wang G."/>
            <person name="Cheng J."/>
            <person name="Tian M."/>
            <person name="Pan X."/>
            <person name="Warren A."/>
            <person name="Jiang C."/>
            <person name="Yuan D."/>
            <person name="Miao W."/>
        </authorList>
    </citation>
    <scope>NUCLEOTIDE SEQUENCE [LARGE SCALE GENOMIC DNA]</scope>
    <source>
        <strain evidence="8">36N120E</strain>
    </source>
</reference>
<feature type="transmembrane region" description="Helical" evidence="7">
    <location>
        <begin position="21"/>
        <end position="44"/>
    </location>
</feature>
<comment type="subcellular location">
    <subcellularLocation>
        <location evidence="7">Cell membrane</location>
        <topology evidence="7">Multi-pass membrane protein</topology>
    </subcellularLocation>
    <subcellularLocation>
        <location evidence="1">Membrane</location>
        <topology evidence="1">Multi-pass membrane protein</topology>
    </subcellularLocation>
</comment>
<dbReference type="OMA" id="KEEFYYG"/>
<feature type="transmembrane region" description="Helical" evidence="7">
    <location>
        <begin position="242"/>
        <end position="266"/>
    </location>
</feature>
<dbReference type="OrthoDB" id="420519at2759"/>
<feature type="transmembrane region" description="Helical" evidence="7">
    <location>
        <begin position="380"/>
        <end position="412"/>
    </location>
</feature>
<dbReference type="GO" id="GO:0022857">
    <property type="term" value="F:transmembrane transporter activity"/>
    <property type="evidence" value="ECO:0007669"/>
    <property type="project" value="UniProtKB-UniRule"/>
</dbReference>
<dbReference type="EMBL" id="LDAU01000155">
    <property type="protein sequence ID" value="KRX02335.1"/>
    <property type="molecule type" value="Genomic_DNA"/>
</dbReference>
<feature type="transmembrane region" description="Helical" evidence="7">
    <location>
        <begin position="327"/>
        <end position="354"/>
    </location>
</feature>
<dbReference type="Pfam" id="PF04515">
    <property type="entry name" value="Choline_transpo"/>
    <property type="match status" value="1"/>
</dbReference>
<comment type="similarity">
    <text evidence="2 7">Belongs to the CTL (choline transporter-like) family.</text>
</comment>
<dbReference type="GO" id="GO:0005886">
    <property type="term" value="C:plasma membrane"/>
    <property type="evidence" value="ECO:0007669"/>
    <property type="project" value="UniProtKB-SubCell"/>
</dbReference>
<keyword evidence="3 7" id="KW-0812">Transmembrane</keyword>
<evidence type="ECO:0000256" key="6">
    <source>
        <dbReference type="ARBA" id="ARBA00023180"/>
    </source>
</evidence>
<dbReference type="PANTHER" id="PTHR12385:SF14">
    <property type="entry name" value="CHOLINE TRANSPORTER-LIKE 2"/>
    <property type="match status" value="1"/>
</dbReference>
<evidence type="ECO:0000313" key="8">
    <source>
        <dbReference type="EMBL" id="KRX02335.1"/>
    </source>
</evidence>
<evidence type="ECO:0000256" key="5">
    <source>
        <dbReference type="ARBA" id="ARBA00023136"/>
    </source>
</evidence>